<sequence length="72" mass="8159">MFERYIKRGGVFFSTLTLIVAVSTTFTITVLNLRYRQSANCEMSATVCILPLRGISTLFIENTSSYNLKLSR</sequence>
<evidence type="ECO:0000313" key="3">
    <source>
        <dbReference type="WBParaSite" id="PEQ_0001300401-mRNA-1"/>
    </source>
</evidence>
<dbReference type="GO" id="GO:0016020">
    <property type="term" value="C:membrane"/>
    <property type="evidence" value="ECO:0007669"/>
    <property type="project" value="InterPro"/>
</dbReference>
<protein>
    <submittedName>
        <fullName evidence="3">Uncharacterized protein</fullName>
    </submittedName>
</protein>
<keyword evidence="2" id="KW-1185">Reference proteome</keyword>
<name>A0A914S744_PAREQ</name>
<organism evidence="2 3">
    <name type="scientific">Parascaris equorum</name>
    <name type="common">Equine roundworm</name>
    <dbReference type="NCBI Taxonomy" id="6256"/>
    <lineage>
        <taxon>Eukaryota</taxon>
        <taxon>Metazoa</taxon>
        <taxon>Ecdysozoa</taxon>
        <taxon>Nematoda</taxon>
        <taxon>Chromadorea</taxon>
        <taxon>Rhabditida</taxon>
        <taxon>Spirurina</taxon>
        <taxon>Ascaridomorpha</taxon>
        <taxon>Ascaridoidea</taxon>
        <taxon>Ascarididae</taxon>
        <taxon>Parascaris</taxon>
    </lineage>
</organism>
<evidence type="ECO:0000256" key="1">
    <source>
        <dbReference type="SAM" id="Phobius"/>
    </source>
</evidence>
<keyword evidence="1" id="KW-1133">Transmembrane helix</keyword>
<dbReference type="WBParaSite" id="PEQ_0001300401-mRNA-1">
    <property type="protein sequence ID" value="PEQ_0001300401-mRNA-1"/>
    <property type="gene ID" value="PEQ_0001300401"/>
</dbReference>
<evidence type="ECO:0000313" key="2">
    <source>
        <dbReference type="Proteomes" id="UP000887564"/>
    </source>
</evidence>
<dbReference type="GO" id="GO:0006811">
    <property type="term" value="P:monoatomic ion transport"/>
    <property type="evidence" value="ECO:0007669"/>
    <property type="project" value="InterPro"/>
</dbReference>
<keyword evidence="1" id="KW-0472">Membrane</keyword>
<feature type="transmembrane region" description="Helical" evidence="1">
    <location>
        <begin position="12"/>
        <end position="33"/>
    </location>
</feature>
<dbReference type="Proteomes" id="UP000887564">
    <property type="component" value="Unplaced"/>
</dbReference>
<dbReference type="AlphaFoldDB" id="A0A914S744"/>
<dbReference type="SUPFAM" id="SSF90112">
    <property type="entry name" value="Neurotransmitter-gated ion-channel transmembrane pore"/>
    <property type="match status" value="1"/>
</dbReference>
<proteinExistence type="predicted"/>
<dbReference type="InterPro" id="IPR036719">
    <property type="entry name" value="Neuro-gated_channel_TM_sf"/>
</dbReference>
<reference evidence="3" key="1">
    <citation type="submission" date="2022-11" db="UniProtKB">
        <authorList>
            <consortium name="WormBaseParasite"/>
        </authorList>
    </citation>
    <scope>IDENTIFICATION</scope>
</reference>
<keyword evidence="1" id="KW-0812">Transmembrane</keyword>
<accession>A0A914S744</accession>